<feature type="compositionally biased region" description="Acidic residues" evidence="1">
    <location>
        <begin position="90"/>
        <end position="103"/>
    </location>
</feature>
<name>A0A833WE18_PHYIN</name>
<gene>
    <name evidence="2" type="ORF">GN244_ATG09041</name>
</gene>
<feature type="compositionally biased region" description="Basic and acidic residues" evidence="1">
    <location>
        <begin position="104"/>
        <end position="115"/>
    </location>
</feature>
<sequence length="237" mass="26541">MDVLLNIEQQLARVIDAIAVPGTTHASQVPSPSTMTPVLIHIEQLLDKIRSATRAIVAEASQQRTEDLTATKAAEFDDFRIKLETEDIVDYESETETEDEAPVEQEKEKGDEHKRVSGLIGVKRSRENEEEKEQEPALKRQERASTSKSNTENRLGDNLARLLQQARKCLELSEEAALQTVWKAITKLMHLSSLSLNGMVSLIQDGGAISEAIAVGFFGMQYCYYPLSSNVIRRREK</sequence>
<evidence type="ECO:0000313" key="3">
    <source>
        <dbReference type="Proteomes" id="UP000602510"/>
    </source>
</evidence>
<comment type="caution">
    <text evidence="2">The sequence shown here is derived from an EMBL/GenBank/DDBJ whole genome shotgun (WGS) entry which is preliminary data.</text>
</comment>
<keyword evidence="3" id="KW-1185">Reference proteome</keyword>
<proteinExistence type="predicted"/>
<evidence type="ECO:0000256" key="1">
    <source>
        <dbReference type="SAM" id="MobiDB-lite"/>
    </source>
</evidence>
<dbReference type="AlphaFoldDB" id="A0A833WE18"/>
<protein>
    <submittedName>
        <fullName evidence="2">Uncharacterized protein</fullName>
    </submittedName>
</protein>
<dbReference type="EMBL" id="WSZM01000187">
    <property type="protein sequence ID" value="KAF4038823.1"/>
    <property type="molecule type" value="Genomic_DNA"/>
</dbReference>
<dbReference type="Proteomes" id="UP000602510">
    <property type="component" value="Unassembled WGS sequence"/>
</dbReference>
<reference evidence="2" key="1">
    <citation type="submission" date="2020-04" db="EMBL/GenBank/DDBJ databases">
        <title>Hybrid Assembly of Korean Phytophthora infestans isolates.</title>
        <authorList>
            <person name="Prokchorchik M."/>
            <person name="Lee Y."/>
            <person name="Seo J."/>
            <person name="Cho J.-H."/>
            <person name="Park Y.-E."/>
            <person name="Jang D.-C."/>
            <person name="Im J.-S."/>
            <person name="Choi J.-G."/>
            <person name="Park H.-J."/>
            <person name="Lee G.-B."/>
            <person name="Lee Y.-G."/>
            <person name="Hong S.-Y."/>
            <person name="Cho K."/>
            <person name="Sohn K.H."/>
        </authorList>
    </citation>
    <scope>NUCLEOTIDE SEQUENCE</scope>
    <source>
        <strain evidence="2">KR_1_A1</strain>
    </source>
</reference>
<feature type="compositionally biased region" description="Basic and acidic residues" evidence="1">
    <location>
        <begin position="124"/>
        <end position="145"/>
    </location>
</feature>
<accession>A0A833WE18</accession>
<evidence type="ECO:0000313" key="2">
    <source>
        <dbReference type="EMBL" id="KAF4038823.1"/>
    </source>
</evidence>
<feature type="region of interest" description="Disordered" evidence="1">
    <location>
        <begin position="90"/>
        <end position="156"/>
    </location>
</feature>
<organism evidence="2 3">
    <name type="scientific">Phytophthora infestans</name>
    <name type="common">Potato late blight agent</name>
    <name type="synonym">Botrytis infestans</name>
    <dbReference type="NCBI Taxonomy" id="4787"/>
    <lineage>
        <taxon>Eukaryota</taxon>
        <taxon>Sar</taxon>
        <taxon>Stramenopiles</taxon>
        <taxon>Oomycota</taxon>
        <taxon>Peronosporomycetes</taxon>
        <taxon>Peronosporales</taxon>
        <taxon>Peronosporaceae</taxon>
        <taxon>Phytophthora</taxon>
    </lineage>
</organism>